<reference evidence="2" key="1">
    <citation type="journal article" date="2019" name="Int. J. Syst. Evol. Microbiol.">
        <title>The Global Catalogue of Microorganisms (GCM) 10K type strain sequencing project: providing services to taxonomists for standard genome sequencing and annotation.</title>
        <authorList>
            <consortium name="The Broad Institute Genomics Platform"/>
            <consortium name="The Broad Institute Genome Sequencing Center for Infectious Disease"/>
            <person name="Wu L."/>
            <person name="Ma J."/>
        </authorList>
    </citation>
    <scope>NUCLEOTIDE SEQUENCE [LARGE SCALE GENOMIC DNA]</scope>
    <source>
        <strain evidence="2">KCTC 23298</strain>
    </source>
</reference>
<comment type="caution">
    <text evidence="1">The sequence shown here is derived from an EMBL/GenBank/DDBJ whole genome shotgun (WGS) entry which is preliminary data.</text>
</comment>
<proteinExistence type="predicted"/>
<evidence type="ECO:0000313" key="1">
    <source>
        <dbReference type="EMBL" id="GHC22739.1"/>
    </source>
</evidence>
<accession>A0ABQ3FG67</accession>
<sequence>MIEPNRRHPLGQHEDSFRADVQRLRRLFKAGVPVIAVGDDRYRIAGPLPPGFQWNEEDEE</sequence>
<evidence type="ECO:0000313" key="2">
    <source>
        <dbReference type="Proteomes" id="UP000658305"/>
    </source>
</evidence>
<gene>
    <name evidence="1" type="ORF">GCM10007291_22630</name>
</gene>
<dbReference type="Proteomes" id="UP000658305">
    <property type="component" value="Unassembled WGS sequence"/>
</dbReference>
<keyword evidence="2" id="KW-1185">Reference proteome</keyword>
<dbReference type="EMBL" id="BMYI01000006">
    <property type="protein sequence ID" value="GHC22739.1"/>
    <property type="molecule type" value="Genomic_DNA"/>
</dbReference>
<protein>
    <submittedName>
        <fullName evidence="1">Uncharacterized protein</fullName>
    </submittedName>
</protein>
<dbReference type="RefSeq" id="WP_189381053.1">
    <property type="nucleotide sequence ID" value="NZ_BMYI01000006.1"/>
</dbReference>
<organism evidence="1 2">
    <name type="scientific">Gemmobacter nanjingensis</name>
    <dbReference type="NCBI Taxonomy" id="488454"/>
    <lineage>
        <taxon>Bacteria</taxon>
        <taxon>Pseudomonadati</taxon>
        <taxon>Pseudomonadota</taxon>
        <taxon>Alphaproteobacteria</taxon>
        <taxon>Rhodobacterales</taxon>
        <taxon>Paracoccaceae</taxon>
        <taxon>Gemmobacter</taxon>
    </lineage>
</organism>
<name>A0ABQ3FG67_9RHOB</name>